<dbReference type="EMBL" id="CP114040">
    <property type="protein sequence ID" value="WAS95366.1"/>
    <property type="molecule type" value="Genomic_DNA"/>
</dbReference>
<feature type="transmembrane region" description="Helical" evidence="1">
    <location>
        <begin position="103"/>
        <end position="121"/>
    </location>
</feature>
<gene>
    <name evidence="2" type="ORF">O0S08_04330</name>
</gene>
<accession>A0ABY7H7X7</accession>
<reference evidence="2" key="1">
    <citation type="submission" date="2022-11" db="EMBL/GenBank/DDBJ databases">
        <title>Minimal conservation of predation-associated metabolite biosynthetic gene clusters underscores biosynthetic potential of Myxococcota including descriptions for ten novel species: Archangium lansinium sp. nov., Myxococcus landrumus sp. nov., Nannocystis bai.</title>
        <authorList>
            <person name="Ahearne A."/>
            <person name="Stevens C."/>
            <person name="Dowd S."/>
        </authorList>
    </citation>
    <scope>NUCLEOTIDE SEQUENCE</scope>
    <source>
        <strain evidence="2">Fl3</strain>
    </source>
</reference>
<name>A0ABY7H7X7_9BACT</name>
<keyword evidence="1" id="KW-1133">Transmembrane helix</keyword>
<protein>
    <recommendedName>
        <fullName evidence="4">Glycosyl-4,4'-diaponeurosporenoate acyltransferase</fullName>
    </recommendedName>
</protein>
<evidence type="ECO:0000313" key="2">
    <source>
        <dbReference type="EMBL" id="WAS95366.1"/>
    </source>
</evidence>
<keyword evidence="1" id="KW-0472">Membrane</keyword>
<sequence>MPTNQFWTLAFVTPISLVFWAGAAVFLLWVHSFAWVWWHKALAFLLFYAVYGGLVERWSRRALARRQRRAFASQALVPSPAPRRALPVVATAEYWDHAFARTFGRAAGVVQLSFDFAVFMALCHPAWQVFCSTIAGLLLLSFGLGARQRRELRQINGATSPARMQLAAPADWEGDGPAGSSD</sequence>
<feature type="transmembrane region" description="Helical" evidence="1">
    <location>
        <begin position="127"/>
        <end position="146"/>
    </location>
</feature>
<evidence type="ECO:0000256" key="1">
    <source>
        <dbReference type="SAM" id="Phobius"/>
    </source>
</evidence>
<feature type="transmembrane region" description="Helical" evidence="1">
    <location>
        <begin position="36"/>
        <end position="55"/>
    </location>
</feature>
<evidence type="ECO:0008006" key="4">
    <source>
        <dbReference type="Google" id="ProtNLM"/>
    </source>
</evidence>
<dbReference type="RefSeq" id="WP_269037698.1">
    <property type="nucleotide sequence ID" value="NZ_CP114040.1"/>
</dbReference>
<dbReference type="Proteomes" id="UP001164459">
    <property type="component" value="Chromosome"/>
</dbReference>
<keyword evidence="1" id="KW-0812">Transmembrane</keyword>
<proteinExistence type="predicted"/>
<organism evidence="2 3">
    <name type="scientific">Nannocystis punicea</name>
    <dbReference type="NCBI Taxonomy" id="2995304"/>
    <lineage>
        <taxon>Bacteria</taxon>
        <taxon>Pseudomonadati</taxon>
        <taxon>Myxococcota</taxon>
        <taxon>Polyangia</taxon>
        <taxon>Nannocystales</taxon>
        <taxon>Nannocystaceae</taxon>
        <taxon>Nannocystis</taxon>
    </lineage>
</organism>
<feature type="transmembrane region" description="Helical" evidence="1">
    <location>
        <begin position="7"/>
        <end position="30"/>
    </location>
</feature>
<evidence type="ECO:0000313" key="3">
    <source>
        <dbReference type="Proteomes" id="UP001164459"/>
    </source>
</evidence>
<keyword evidence="3" id="KW-1185">Reference proteome</keyword>